<dbReference type="Pfam" id="PF08541">
    <property type="entry name" value="ACP_syn_III_C"/>
    <property type="match status" value="1"/>
</dbReference>
<dbReference type="Proteomes" id="UP000002730">
    <property type="component" value="Chromosome"/>
</dbReference>
<dbReference type="Gene3D" id="3.40.47.10">
    <property type="match status" value="1"/>
</dbReference>
<accession>D9ST41</accession>
<evidence type="ECO:0000313" key="5">
    <source>
        <dbReference type="EMBL" id="ADL50657.1"/>
    </source>
</evidence>
<dbReference type="HOGENOM" id="CLU_039592_2_2_9"/>
<organism evidence="5 6">
    <name type="scientific">Clostridium cellulovorans (strain ATCC 35296 / DSM 3052 / OCM 3 / 743B)</name>
    <dbReference type="NCBI Taxonomy" id="573061"/>
    <lineage>
        <taxon>Bacteria</taxon>
        <taxon>Bacillati</taxon>
        <taxon>Bacillota</taxon>
        <taxon>Clostridia</taxon>
        <taxon>Eubacteriales</taxon>
        <taxon>Clostridiaceae</taxon>
        <taxon>Clostridium</taxon>
    </lineage>
</organism>
<evidence type="ECO:0000256" key="1">
    <source>
        <dbReference type="ARBA" id="ARBA00022679"/>
    </source>
</evidence>
<evidence type="ECO:0000313" key="6">
    <source>
        <dbReference type="Proteomes" id="UP000002730"/>
    </source>
</evidence>
<keyword evidence="6" id="KW-1185">Reference proteome</keyword>
<dbReference type="eggNOG" id="COG0332">
    <property type="taxonomic scope" value="Bacteria"/>
</dbReference>
<evidence type="ECO:0000259" key="3">
    <source>
        <dbReference type="Pfam" id="PF08541"/>
    </source>
</evidence>
<dbReference type="Pfam" id="PF08545">
    <property type="entry name" value="ACP_syn_III"/>
    <property type="match status" value="1"/>
</dbReference>
<feature type="domain" description="Beta-ketoacyl-[acyl-carrier-protein] synthase III N-terminal" evidence="4">
    <location>
        <begin position="114"/>
        <end position="189"/>
    </location>
</feature>
<dbReference type="AlphaFoldDB" id="D9ST41"/>
<keyword evidence="2" id="KW-0012">Acyltransferase</keyword>
<feature type="domain" description="Beta-ketoacyl-[acyl-carrier-protein] synthase III C-terminal" evidence="3">
    <location>
        <begin position="239"/>
        <end position="328"/>
    </location>
</feature>
<dbReference type="PANTHER" id="PTHR34069">
    <property type="entry name" value="3-OXOACYL-[ACYL-CARRIER-PROTEIN] SYNTHASE 3"/>
    <property type="match status" value="1"/>
</dbReference>
<dbReference type="STRING" id="573061.Clocel_0887"/>
<protein>
    <submittedName>
        <fullName evidence="5">3-Oxoacyl-(Acyl-carrier-protein (ACP)) synthase III domain-containing protein</fullName>
    </submittedName>
</protein>
<name>D9ST41_CLOC7</name>
<proteinExistence type="predicted"/>
<dbReference type="RefSeq" id="WP_010076503.1">
    <property type="nucleotide sequence ID" value="NC_014393.1"/>
</dbReference>
<evidence type="ECO:0000259" key="4">
    <source>
        <dbReference type="Pfam" id="PF08545"/>
    </source>
</evidence>
<dbReference type="SUPFAM" id="SSF53901">
    <property type="entry name" value="Thiolase-like"/>
    <property type="match status" value="1"/>
</dbReference>
<gene>
    <name evidence="5" type="ordered locus">Clocel_0887</name>
</gene>
<evidence type="ECO:0000256" key="2">
    <source>
        <dbReference type="ARBA" id="ARBA00023315"/>
    </source>
</evidence>
<dbReference type="EMBL" id="CP002160">
    <property type="protein sequence ID" value="ADL50657.1"/>
    <property type="molecule type" value="Genomic_DNA"/>
</dbReference>
<dbReference type="KEGG" id="ccb:Clocel_0887"/>
<reference evidence="5 6" key="1">
    <citation type="submission" date="2010-08" db="EMBL/GenBank/DDBJ databases">
        <title>Complete sequence of Clostridium cellulovorans 743B.</title>
        <authorList>
            <consortium name="US DOE Joint Genome Institute"/>
            <person name="Lucas S."/>
            <person name="Copeland A."/>
            <person name="Lapidus A."/>
            <person name="Cheng J.-F."/>
            <person name="Bruce D."/>
            <person name="Goodwin L."/>
            <person name="Pitluck S."/>
            <person name="Chertkov O."/>
            <person name="Detter J.C."/>
            <person name="Han C."/>
            <person name="Tapia R."/>
            <person name="Land M."/>
            <person name="Hauser L."/>
            <person name="Chang Y.-J."/>
            <person name="Jeffries C."/>
            <person name="Kyrpides N."/>
            <person name="Ivanova N."/>
            <person name="Mikhailova N."/>
            <person name="Hemme C.L."/>
            <person name="Woyke T."/>
        </authorList>
    </citation>
    <scope>NUCLEOTIDE SEQUENCE [LARGE SCALE GENOMIC DNA]</scope>
    <source>
        <strain evidence="6">ATCC 35296 / DSM 3052 / OCM 3 / 743B</strain>
    </source>
</reference>
<dbReference type="GO" id="GO:0004315">
    <property type="term" value="F:3-oxoacyl-[acyl-carrier-protein] synthase activity"/>
    <property type="evidence" value="ECO:0007669"/>
    <property type="project" value="InterPro"/>
</dbReference>
<dbReference type="InterPro" id="IPR016039">
    <property type="entry name" value="Thiolase-like"/>
</dbReference>
<dbReference type="PANTHER" id="PTHR34069:SF2">
    <property type="entry name" value="BETA-KETOACYL-[ACYL-CARRIER-PROTEIN] SYNTHASE III"/>
    <property type="match status" value="1"/>
</dbReference>
<keyword evidence="1" id="KW-0808">Transferase</keyword>
<sequence length="328" mass="37396">MENVKIREIEVYHGKNIVDNEYYIEHFKKQGKDIKKFFEETMGRRNRYEINRDTENALTMAIQSSQAVLEKSKLTGKDIDMIVYSGMLAEYVSPTSALFIHNAIKGKEECFCHDMNGNCIGMTYALDLVFRYMSSNPQINRLLLVGSDYLTPQVSPENEECYGQYGDVACALILERTDEDCKLIDTKISVNTDFIDYVRFPKCGFSHIYDTPKEDVYVDWKSFGTWWIDGAVENINSMLDKSNLAINDISMFCFSQIAYKNVATLREKLGIGTEKALYVADTYGYTGTTSPFLVFYEGIKNGQVKRGDYVVFCTVAAGSTHISLLLKY</sequence>
<dbReference type="GO" id="GO:0006633">
    <property type="term" value="P:fatty acid biosynthetic process"/>
    <property type="evidence" value="ECO:0007669"/>
    <property type="project" value="InterPro"/>
</dbReference>
<dbReference type="OrthoDB" id="1704808at2"/>
<dbReference type="InterPro" id="IPR013747">
    <property type="entry name" value="ACP_syn_III_C"/>
</dbReference>
<dbReference type="GO" id="GO:0044550">
    <property type="term" value="P:secondary metabolite biosynthetic process"/>
    <property type="evidence" value="ECO:0007669"/>
    <property type="project" value="TreeGrafter"/>
</dbReference>
<dbReference type="InterPro" id="IPR013751">
    <property type="entry name" value="ACP_syn_III_N"/>
</dbReference>